<reference evidence="1 2" key="1">
    <citation type="submission" date="2021-10" db="EMBL/GenBank/DDBJ databases">
        <title>Whole-genome sequencing analysis of Laribacter hongkongensis: virulence gene profiles, carbohydrate-active enzyme prediction, and antimicrobial resistance characterization.</title>
        <authorList>
            <person name="Yuan P."/>
            <person name="Zhan Y."/>
            <person name="Chen D."/>
        </authorList>
    </citation>
    <scope>NUCLEOTIDE SEQUENCE [LARGE SCALE GENOMIC DNA]</scope>
    <source>
        <strain evidence="1 2">W67</strain>
    </source>
</reference>
<name>A0ABD4STR1_9NEIS</name>
<proteinExistence type="predicted"/>
<organism evidence="1 2">
    <name type="scientific">Laribacter hongkongensis</name>
    <dbReference type="NCBI Taxonomy" id="168471"/>
    <lineage>
        <taxon>Bacteria</taxon>
        <taxon>Pseudomonadati</taxon>
        <taxon>Pseudomonadota</taxon>
        <taxon>Betaproteobacteria</taxon>
        <taxon>Neisseriales</taxon>
        <taxon>Aquaspirillaceae</taxon>
        <taxon>Laribacter</taxon>
    </lineage>
</organism>
<accession>A0ABD4STR1</accession>
<evidence type="ECO:0000313" key="2">
    <source>
        <dbReference type="Proteomes" id="UP001200247"/>
    </source>
</evidence>
<gene>
    <name evidence="1" type="ORF">LH440_14010</name>
</gene>
<dbReference type="Proteomes" id="UP001200247">
    <property type="component" value="Unassembled WGS sequence"/>
</dbReference>
<feature type="non-terminal residue" evidence="1">
    <location>
        <position position="1"/>
    </location>
</feature>
<evidence type="ECO:0000313" key="1">
    <source>
        <dbReference type="EMBL" id="MCG9026998.1"/>
    </source>
</evidence>
<sequence length="70" mass="7669">FSLRLFEVRACGFPQALTLIGCSFVKELSGPAGAASCSEVANYTHLTSTRQHFLAKNPQNMAEFSTKHCF</sequence>
<dbReference type="RefSeq" id="WP_239894434.1">
    <property type="nucleotide sequence ID" value="NZ_JAJAXM010000033.1"/>
</dbReference>
<comment type="caution">
    <text evidence="1">The sequence shown here is derived from an EMBL/GenBank/DDBJ whole genome shotgun (WGS) entry which is preliminary data.</text>
</comment>
<dbReference type="AlphaFoldDB" id="A0ABD4STR1"/>
<dbReference type="EMBL" id="JAJAXM010000033">
    <property type="protein sequence ID" value="MCG9026998.1"/>
    <property type="molecule type" value="Genomic_DNA"/>
</dbReference>
<protein>
    <submittedName>
        <fullName evidence="1">Uncharacterized protein</fullName>
    </submittedName>
</protein>